<dbReference type="OrthoDB" id="103324at2"/>
<protein>
    <submittedName>
        <fullName evidence="1">Dehydrogenase (Flavoprotein)</fullName>
    </submittedName>
</protein>
<dbReference type="STRING" id="28094.SAMN06295900_101283"/>
<gene>
    <name evidence="1" type="ORF">SAMN06295900_101283</name>
</gene>
<dbReference type="InterPro" id="IPR006905">
    <property type="entry name" value="Flavin_halogenase"/>
</dbReference>
<evidence type="ECO:0000313" key="1">
    <source>
        <dbReference type="EMBL" id="SME95263.1"/>
    </source>
</evidence>
<dbReference type="InterPro" id="IPR036188">
    <property type="entry name" value="FAD/NAD-bd_sf"/>
</dbReference>
<dbReference type="PANTHER" id="PTHR43747:SF1">
    <property type="entry name" value="SLR1998 PROTEIN"/>
    <property type="match status" value="1"/>
</dbReference>
<dbReference type="Pfam" id="PF04820">
    <property type="entry name" value="Trp_halogenase"/>
    <property type="match status" value="2"/>
</dbReference>
<dbReference type="GO" id="GO:0004497">
    <property type="term" value="F:monooxygenase activity"/>
    <property type="evidence" value="ECO:0007669"/>
    <property type="project" value="InterPro"/>
</dbReference>
<dbReference type="Proteomes" id="UP000192911">
    <property type="component" value="Unassembled WGS sequence"/>
</dbReference>
<dbReference type="EMBL" id="FXAH01000001">
    <property type="protein sequence ID" value="SME95263.1"/>
    <property type="molecule type" value="Genomic_DNA"/>
</dbReference>
<dbReference type="InterPro" id="IPR050816">
    <property type="entry name" value="Flavin-dep_Halogenase_NPB"/>
</dbReference>
<evidence type="ECO:0000313" key="2">
    <source>
        <dbReference type="Proteomes" id="UP000192911"/>
    </source>
</evidence>
<keyword evidence="2" id="KW-1185">Reference proteome</keyword>
<dbReference type="PANTHER" id="PTHR43747">
    <property type="entry name" value="FAD-BINDING PROTEIN"/>
    <property type="match status" value="1"/>
</dbReference>
<accession>A0A1X7CEZ5</accession>
<dbReference type="AlphaFoldDB" id="A0A1X7CEZ5"/>
<name>A0A1X7CEZ5_TRICW</name>
<dbReference type="PRINTS" id="PR00420">
    <property type="entry name" value="RNGMNOXGNASE"/>
</dbReference>
<reference evidence="2" key="1">
    <citation type="submission" date="2017-04" db="EMBL/GenBank/DDBJ databases">
        <authorList>
            <person name="Varghese N."/>
            <person name="Submissions S."/>
        </authorList>
    </citation>
    <scope>NUCLEOTIDE SEQUENCE [LARGE SCALE GENOMIC DNA]</scope>
    <source>
        <strain evidence="2">Ballard 720</strain>
    </source>
</reference>
<dbReference type="GeneID" id="95549239"/>
<organism evidence="1 2">
    <name type="scientific">Trinickia caryophylli</name>
    <name type="common">Paraburkholderia caryophylli</name>
    <dbReference type="NCBI Taxonomy" id="28094"/>
    <lineage>
        <taxon>Bacteria</taxon>
        <taxon>Pseudomonadati</taxon>
        <taxon>Pseudomonadota</taxon>
        <taxon>Betaproteobacteria</taxon>
        <taxon>Burkholderiales</taxon>
        <taxon>Burkholderiaceae</taxon>
        <taxon>Trinickia</taxon>
    </lineage>
</organism>
<proteinExistence type="predicted"/>
<dbReference type="Gene3D" id="3.50.50.60">
    <property type="entry name" value="FAD/NAD(P)-binding domain"/>
    <property type="match status" value="1"/>
</dbReference>
<sequence length="447" mass="49817">MTNQASQAELSNWDVAVIGGGPAGSTAATLLADAGYRVQLLEKAHHPRFHIGESLLPANLRLFERLGVGEAVRAIGMMKPAAEFVSPQHGHRLEQFRFAEAWDKSMPYAYQVRRSELDDILLRNAAAHGAEVVEGCQVRDVEFLGERDGAIVLAEHDDGTPYRCRARFVVDASGRDTLLANRLRTKQRNRKHNSSALYAHFHGARRHAGADEGNITVYWFEHGWFWFIPLADGATSVGAVVWPHYLKQRPRGTSIEAFFLETIQLCRPLAERLADARLVTGVEATGNFSYSGDVTHGRNFVLLGDAFAFIDPVFSTGVMLAMQSAFIGAQAVDACLREPGRAQAALAKFDREVRRGPKEFSWFIYRMTSPTMRNLFMSPRNVFRVKEALLSLLAGDIFGNTPIWPSLRTFKVIYYLSAAFDARNSLRAWKARRRMLREADDGGMAAG</sequence>
<dbReference type="SUPFAM" id="SSF51905">
    <property type="entry name" value="FAD/NAD(P)-binding domain"/>
    <property type="match status" value="1"/>
</dbReference>
<dbReference type="RefSeq" id="WP_085223565.1">
    <property type="nucleotide sequence ID" value="NZ_BSQD01000001.1"/>
</dbReference>